<dbReference type="Pfam" id="PF13585">
    <property type="entry name" value="CHU_C"/>
    <property type="match status" value="1"/>
</dbReference>
<feature type="signal peptide" evidence="1">
    <location>
        <begin position="1"/>
        <end position="24"/>
    </location>
</feature>
<dbReference type="InterPro" id="IPR013783">
    <property type="entry name" value="Ig-like_fold"/>
</dbReference>
<reference evidence="2 3" key="1">
    <citation type="submission" date="2013-04" db="EMBL/GenBank/DDBJ databases">
        <title>The Genome Sequence of Parabacteroides goldsteinii DSM 19448.</title>
        <authorList>
            <consortium name="The Broad Institute Genomics Platform"/>
            <person name="Earl A."/>
            <person name="Ward D."/>
            <person name="Feldgarden M."/>
            <person name="Gevers D."/>
            <person name="Martens E."/>
            <person name="Sakamoto M."/>
            <person name="Benno Y."/>
            <person name="Song Y."/>
            <person name="Liu C."/>
            <person name="Lee J."/>
            <person name="Bolanos M."/>
            <person name="Vaisanen M.L."/>
            <person name="Finegold S.M."/>
            <person name="Walker B."/>
            <person name="Young S."/>
            <person name="Zeng Q."/>
            <person name="Gargeya S."/>
            <person name="Fitzgerald M."/>
            <person name="Haas B."/>
            <person name="Abouelleil A."/>
            <person name="Allen A.W."/>
            <person name="Alvarado L."/>
            <person name="Arachchi H.M."/>
            <person name="Berlin A.M."/>
            <person name="Chapman S.B."/>
            <person name="Gainer-Dewar J."/>
            <person name="Goldberg J."/>
            <person name="Griggs A."/>
            <person name="Gujja S."/>
            <person name="Hansen M."/>
            <person name="Howarth C."/>
            <person name="Imamovic A."/>
            <person name="Ireland A."/>
            <person name="Larimer J."/>
            <person name="McCowan C."/>
            <person name="Murphy C."/>
            <person name="Pearson M."/>
            <person name="Poon T.W."/>
            <person name="Priest M."/>
            <person name="Roberts A."/>
            <person name="Saif S."/>
            <person name="Shea T."/>
            <person name="Sisk P."/>
            <person name="Sykes S."/>
            <person name="Wortman J."/>
            <person name="Nusbaum C."/>
            <person name="Birren B."/>
        </authorList>
    </citation>
    <scope>NUCLEOTIDE SEQUENCE [LARGE SCALE GENOMIC DNA]</scope>
    <source>
        <strain evidence="2 3">DSM 19448</strain>
    </source>
</reference>
<name>A0A0F5ISH6_9BACT</name>
<gene>
    <name evidence="2" type="ORF">HMPREF1535_04303</name>
</gene>
<dbReference type="HOGENOM" id="CLU_635635_0_0_10"/>
<dbReference type="RefSeq" id="WP_046147369.1">
    <property type="nucleotide sequence ID" value="NZ_KQ033913.1"/>
</dbReference>
<evidence type="ECO:0000313" key="2">
    <source>
        <dbReference type="EMBL" id="KKB48077.1"/>
    </source>
</evidence>
<keyword evidence="1" id="KW-0732">Signal</keyword>
<evidence type="ECO:0000313" key="3">
    <source>
        <dbReference type="Proteomes" id="UP000033047"/>
    </source>
</evidence>
<dbReference type="Gene3D" id="2.60.40.10">
    <property type="entry name" value="Immunoglobulins"/>
    <property type="match status" value="1"/>
</dbReference>
<dbReference type="EMBL" id="AQHV01000023">
    <property type="protein sequence ID" value="KKB48077.1"/>
    <property type="molecule type" value="Genomic_DNA"/>
</dbReference>
<organism evidence="2 3">
    <name type="scientific">Parabacteroides goldsteinii DSM 19448 = WAL 12034</name>
    <dbReference type="NCBI Taxonomy" id="927665"/>
    <lineage>
        <taxon>Bacteria</taxon>
        <taxon>Pseudomonadati</taxon>
        <taxon>Bacteroidota</taxon>
        <taxon>Bacteroidia</taxon>
        <taxon>Bacteroidales</taxon>
        <taxon>Tannerellaceae</taxon>
        <taxon>Parabacteroides</taxon>
    </lineage>
</organism>
<dbReference type="AlphaFoldDB" id="A0A0F5ISH6"/>
<feature type="chain" id="PRO_5002488049" evidence="1">
    <location>
        <begin position="25"/>
        <end position="472"/>
    </location>
</feature>
<proteinExistence type="predicted"/>
<dbReference type="PATRIC" id="fig|927665.4.peg.4418"/>
<comment type="caution">
    <text evidence="2">The sequence shown here is derived from an EMBL/GenBank/DDBJ whole genome shotgun (WGS) entry which is preliminary data.</text>
</comment>
<dbReference type="STRING" id="927665.HMPREF1535_04303"/>
<protein>
    <submittedName>
        <fullName evidence="2">Gliding motility-associated domain-containing protein</fullName>
    </submittedName>
</protein>
<accession>A0A0F5ISH6</accession>
<evidence type="ECO:0000256" key="1">
    <source>
        <dbReference type="SAM" id="SignalP"/>
    </source>
</evidence>
<dbReference type="Proteomes" id="UP000033047">
    <property type="component" value="Unassembled WGS sequence"/>
</dbReference>
<sequence>MQRNCLRRVIGTLCFLLLILAAHAQKYTVTGGRGTPLQAYDNKQGNTSSRFEVYLVYGMDNVEIRYTPTSSTYQWYRYKNKAGVGGDAEKIPSVNEGNTTVIRNIEEGYGYYILEDDAYSKAGGYVWIIDYSKYEFNITSLFVDTQKSGCDAMYLGGTSDIKDMRYVLPDVNGTPGFLEREFDVTYQTMEIPEGDNQSIIPKTATATITGNPFKASLEPPYSDTEVELKGDQFARHFGVEKSMLTDMYQAVAVLAVMKIDTLSYASDVPNMVVKGDSLSAPVEFNFTAIANTPVAAMFNWKIYRKDEGGGSSEGNEEGEENNGTLLRDFSGEETSFIFNQNGTYVVKLTVNDRTGQCQANPPDVTVNISDSYLDVPNAFSPGTSPGINDEFRVAYRSLTRFKCWIFNRWGVEMYHWTDPSKGWDGKKGGKYVAPGVYFYVIEATGSDGKPIKRKGSINILRSKQIQDEIIEE</sequence>